<proteinExistence type="predicted"/>
<sequence length="73" mass="8885">MNREQKEENREMNGEQKKMKMKRKRDEGKKGEGRRKIRKKTEGEGRRKFNLCYGTNESNVMQRRSCFQTLMLK</sequence>
<dbReference type="EMBL" id="VIEB01000587">
    <property type="protein sequence ID" value="TQD85743.1"/>
    <property type="molecule type" value="Genomic_DNA"/>
</dbReference>
<evidence type="ECO:0000313" key="2">
    <source>
        <dbReference type="EMBL" id="TQD85743.1"/>
    </source>
</evidence>
<accession>A0A540LGZ3</accession>
<comment type="caution">
    <text evidence="2">The sequence shown here is derived from an EMBL/GenBank/DDBJ whole genome shotgun (WGS) entry which is preliminary data.</text>
</comment>
<name>A0A540LGZ3_MALBA</name>
<evidence type="ECO:0000313" key="3">
    <source>
        <dbReference type="Proteomes" id="UP000315295"/>
    </source>
</evidence>
<reference evidence="2 3" key="1">
    <citation type="journal article" date="2019" name="G3 (Bethesda)">
        <title>Sequencing of a Wild Apple (Malus baccata) Genome Unravels the Differences Between Cultivated and Wild Apple Species Regarding Disease Resistance and Cold Tolerance.</title>
        <authorList>
            <person name="Chen X."/>
        </authorList>
    </citation>
    <scope>NUCLEOTIDE SEQUENCE [LARGE SCALE GENOMIC DNA]</scope>
    <source>
        <strain evidence="3">cv. Shandingzi</strain>
        <tissue evidence="2">Leaves</tissue>
    </source>
</reference>
<dbReference type="AlphaFoldDB" id="A0A540LGZ3"/>
<keyword evidence="3" id="KW-1185">Reference proteome</keyword>
<feature type="compositionally biased region" description="Basic and acidic residues" evidence="1">
    <location>
        <begin position="1"/>
        <end position="31"/>
    </location>
</feature>
<evidence type="ECO:0000256" key="1">
    <source>
        <dbReference type="SAM" id="MobiDB-lite"/>
    </source>
</evidence>
<organism evidence="2 3">
    <name type="scientific">Malus baccata</name>
    <name type="common">Siberian crab apple</name>
    <name type="synonym">Pyrus baccata</name>
    <dbReference type="NCBI Taxonomy" id="106549"/>
    <lineage>
        <taxon>Eukaryota</taxon>
        <taxon>Viridiplantae</taxon>
        <taxon>Streptophyta</taxon>
        <taxon>Embryophyta</taxon>
        <taxon>Tracheophyta</taxon>
        <taxon>Spermatophyta</taxon>
        <taxon>Magnoliopsida</taxon>
        <taxon>eudicotyledons</taxon>
        <taxon>Gunneridae</taxon>
        <taxon>Pentapetalae</taxon>
        <taxon>rosids</taxon>
        <taxon>fabids</taxon>
        <taxon>Rosales</taxon>
        <taxon>Rosaceae</taxon>
        <taxon>Amygdaloideae</taxon>
        <taxon>Maleae</taxon>
        <taxon>Malus</taxon>
    </lineage>
</organism>
<gene>
    <name evidence="2" type="ORF">C1H46_028659</name>
</gene>
<protein>
    <submittedName>
        <fullName evidence="2">Uncharacterized protein</fullName>
    </submittedName>
</protein>
<dbReference type="Proteomes" id="UP000315295">
    <property type="component" value="Unassembled WGS sequence"/>
</dbReference>
<feature type="region of interest" description="Disordered" evidence="1">
    <location>
        <begin position="1"/>
        <end position="42"/>
    </location>
</feature>